<evidence type="ECO:0008006" key="3">
    <source>
        <dbReference type="Google" id="ProtNLM"/>
    </source>
</evidence>
<sequence>MVSLITSPPRSLPLLTVEQASLISFACNLLVLAKLCTDLSPKQPRARLNAKPIRQTTNTGCRARSHHFLSRAARSVGKGSEGTSRPWHLCQQLSRRREATANESAKRMHPDTTIVKESDVVHVLDGHLASPLAETCIKLSKPTLLHIINLVNVSIPQKKKVPKLYCSLALLMSP</sequence>
<accession>A0ABQ8G8I9</accession>
<evidence type="ECO:0000313" key="1">
    <source>
        <dbReference type="EMBL" id="KAH7045856.1"/>
    </source>
</evidence>
<reference evidence="1 2" key="1">
    <citation type="journal article" date="2021" name="Nat. Commun.">
        <title>Genetic determinants of endophytism in the Arabidopsis root mycobiome.</title>
        <authorList>
            <person name="Mesny F."/>
            <person name="Miyauchi S."/>
            <person name="Thiergart T."/>
            <person name="Pickel B."/>
            <person name="Atanasova L."/>
            <person name="Karlsson M."/>
            <person name="Huettel B."/>
            <person name="Barry K.W."/>
            <person name="Haridas S."/>
            <person name="Chen C."/>
            <person name="Bauer D."/>
            <person name="Andreopoulos W."/>
            <person name="Pangilinan J."/>
            <person name="LaButti K."/>
            <person name="Riley R."/>
            <person name="Lipzen A."/>
            <person name="Clum A."/>
            <person name="Drula E."/>
            <person name="Henrissat B."/>
            <person name="Kohler A."/>
            <person name="Grigoriev I.V."/>
            <person name="Martin F.M."/>
            <person name="Hacquard S."/>
        </authorList>
    </citation>
    <scope>NUCLEOTIDE SEQUENCE [LARGE SCALE GENOMIC DNA]</scope>
    <source>
        <strain evidence="1 2">MPI-SDFR-AT-0080</strain>
    </source>
</reference>
<dbReference type="EMBL" id="JAGTJR010000018">
    <property type="protein sequence ID" value="KAH7045856.1"/>
    <property type="molecule type" value="Genomic_DNA"/>
</dbReference>
<keyword evidence="2" id="KW-1185">Reference proteome</keyword>
<organism evidence="1 2">
    <name type="scientific">Macrophomina phaseolina</name>
    <dbReference type="NCBI Taxonomy" id="35725"/>
    <lineage>
        <taxon>Eukaryota</taxon>
        <taxon>Fungi</taxon>
        <taxon>Dikarya</taxon>
        <taxon>Ascomycota</taxon>
        <taxon>Pezizomycotina</taxon>
        <taxon>Dothideomycetes</taxon>
        <taxon>Dothideomycetes incertae sedis</taxon>
        <taxon>Botryosphaeriales</taxon>
        <taxon>Botryosphaeriaceae</taxon>
        <taxon>Macrophomina</taxon>
    </lineage>
</organism>
<gene>
    <name evidence="1" type="ORF">B0J12DRAFT_143135</name>
</gene>
<protein>
    <recommendedName>
        <fullName evidence="3">FAS1 domain-containing protein</fullName>
    </recommendedName>
</protein>
<comment type="caution">
    <text evidence="1">The sequence shown here is derived from an EMBL/GenBank/DDBJ whole genome shotgun (WGS) entry which is preliminary data.</text>
</comment>
<dbReference type="Proteomes" id="UP000774617">
    <property type="component" value="Unassembled WGS sequence"/>
</dbReference>
<name>A0ABQ8G8I9_9PEZI</name>
<evidence type="ECO:0000313" key="2">
    <source>
        <dbReference type="Proteomes" id="UP000774617"/>
    </source>
</evidence>
<proteinExistence type="predicted"/>